<dbReference type="SUPFAM" id="SSF53901">
    <property type="entry name" value="Thiolase-like"/>
    <property type="match status" value="4"/>
</dbReference>
<feature type="domain" description="Carrier" evidence="7">
    <location>
        <begin position="3415"/>
        <end position="3496"/>
    </location>
</feature>
<feature type="domain" description="Ketosynthase family 3 (KS3)" evidence="8">
    <location>
        <begin position="41"/>
        <end position="465"/>
    </location>
</feature>
<dbReference type="SMART" id="SM01294">
    <property type="entry name" value="PKS_PP_betabranch"/>
    <property type="match status" value="1"/>
</dbReference>
<evidence type="ECO:0000313" key="10">
    <source>
        <dbReference type="EMBL" id="BCJ94417.1"/>
    </source>
</evidence>
<proteinExistence type="predicted"/>
<feature type="domain" description="Ketosynthase family 3 (KS3)" evidence="8">
    <location>
        <begin position="1055"/>
        <end position="1474"/>
    </location>
</feature>
<dbReference type="GO" id="GO:0004315">
    <property type="term" value="F:3-oxoacyl-[acyl-carrier-protein] synthase activity"/>
    <property type="evidence" value="ECO:0007669"/>
    <property type="project" value="InterPro"/>
</dbReference>
<dbReference type="InterPro" id="IPR050091">
    <property type="entry name" value="PKS_NRPS_Biosynth_Enz"/>
</dbReference>
<feature type="active site" description="Proton acceptor; for dehydratase activity" evidence="6">
    <location>
        <position position="1867"/>
    </location>
</feature>
<dbReference type="Gene3D" id="3.10.129.110">
    <property type="entry name" value="Polyketide synthase dehydratase"/>
    <property type="match status" value="1"/>
</dbReference>
<feature type="region of interest" description="C-terminal hotdog fold" evidence="6">
    <location>
        <begin position="1977"/>
        <end position="2124"/>
    </location>
</feature>
<dbReference type="SMART" id="SM00823">
    <property type="entry name" value="PKS_PP"/>
    <property type="match status" value="3"/>
</dbReference>
<keyword evidence="4" id="KW-0597">Phosphoprotein</keyword>
<keyword evidence="3" id="KW-0596">Phosphopantetheine</keyword>
<evidence type="ECO:0000256" key="4">
    <source>
        <dbReference type="ARBA" id="ARBA00022553"/>
    </source>
</evidence>
<dbReference type="Pfam" id="PF00109">
    <property type="entry name" value="ketoacyl-synt"/>
    <property type="match status" value="4"/>
</dbReference>
<dbReference type="SUPFAM" id="SSF55048">
    <property type="entry name" value="Probable ACP-binding domain of malonyl-CoA ACP transacylase"/>
    <property type="match status" value="2"/>
</dbReference>
<dbReference type="InterPro" id="IPR014031">
    <property type="entry name" value="Ketoacyl_synth_C"/>
</dbReference>
<dbReference type="InterPro" id="IPR016036">
    <property type="entry name" value="Malonyl_transacylase_ACP-bd"/>
</dbReference>
<dbReference type="Pfam" id="PF02801">
    <property type="entry name" value="Ketoacyl-synt_C"/>
    <property type="match status" value="4"/>
</dbReference>
<dbReference type="Gene3D" id="1.10.1240.100">
    <property type="match status" value="2"/>
</dbReference>
<dbReference type="GO" id="GO:0031177">
    <property type="term" value="F:phosphopantetheine binding"/>
    <property type="evidence" value="ECO:0007669"/>
    <property type="project" value="InterPro"/>
</dbReference>
<dbReference type="PROSITE" id="PS00606">
    <property type="entry name" value="KS3_1"/>
    <property type="match status" value="2"/>
</dbReference>
<dbReference type="SMART" id="SM00825">
    <property type="entry name" value="PKS_KS"/>
    <property type="match status" value="4"/>
</dbReference>
<dbReference type="Pfam" id="PF08659">
    <property type="entry name" value="KR"/>
    <property type="match status" value="1"/>
</dbReference>
<dbReference type="Pfam" id="PF14765">
    <property type="entry name" value="PS-DH"/>
    <property type="match status" value="1"/>
</dbReference>
<evidence type="ECO:0000256" key="5">
    <source>
        <dbReference type="ARBA" id="ARBA00022679"/>
    </source>
</evidence>
<dbReference type="SUPFAM" id="SSF47336">
    <property type="entry name" value="ACP-like"/>
    <property type="match status" value="3"/>
</dbReference>
<name>A0A6S6R2X1_9FIRM</name>
<organism evidence="10 11">
    <name type="scientific">Anaerocolumna cellulosilytica</name>
    <dbReference type="NCBI Taxonomy" id="433286"/>
    <lineage>
        <taxon>Bacteria</taxon>
        <taxon>Bacillati</taxon>
        <taxon>Bacillota</taxon>
        <taxon>Clostridia</taxon>
        <taxon>Lachnospirales</taxon>
        <taxon>Lachnospiraceae</taxon>
        <taxon>Anaerocolumna</taxon>
    </lineage>
</organism>
<dbReference type="SUPFAM" id="SSF51735">
    <property type="entry name" value="NAD(P)-binding Rossmann-fold domains"/>
    <property type="match status" value="2"/>
</dbReference>
<protein>
    <submittedName>
        <fullName evidence="10">Uncharacterized protein</fullName>
    </submittedName>
</protein>
<evidence type="ECO:0000259" key="8">
    <source>
        <dbReference type="PROSITE" id="PS52004"/>
    </source>
</evidence>
<dbReference type="InterPro" id="IPR013968">
    <property type="entry name" value="PKS_KR"/>
</dbReference>
<dbReference type="InterPro" id="IPR014030">
    <property type="entry name" value="Ketoacyl_synth_N"/>
</dbReference>
<dbReference type="Gene3D" id="3.40.366.10">
    <property type="entry name" value="Malonyl-Coenzyme A Acyl Carrier Protein, domain 2"/>
    <property type="match status" value="2"/>
</dbReference>
<dbReference type="PROSITE" id="PS52004">
    <property type="entry name" value="KS3_2"/>
    <property type="match status" value="4"/>
</dbReference>
<dbReference type="InterPro" id="IPR049551">
    <property type="entry name" value="PKS_DH_C"/>
</dbReference>
<dbReference type="GO" id="GO:0006633">
    <property type="term" value="P:fatty acid biosynthetic process"/>
    <property type="evidence" value="ECO:0007669"/>
    <property type="project" value="InterPro"/>
</dbReference>
<dbReference type="Pfam" id="PF00698">
    <property type="entry name" value="Acyl_transf_1"/>
    <property type="match status" value="2"/>
</dbReference>
<dbReference type="Pfam" id="PF16197">
    <property type="entry name" value="KAsynt_C_assoc"/>
    <property type="match status" value="2"/>
</dbReference>
<feature type="region of interest" description="N-terminal hotdog fold" evidence="6">
    <location>
        <begin position="1835"/>
        <end position="1960"/>
    </location>
</feature>
<dbReference type="Pfam" id="PF22621">
    <property type="entry name" value="CurL-like_PKS_C"/>
    <property type="match status" value="2"/>
</dbReference>
<dbReference type="InterPro" id="IPR020806">
    <property type="entry name" value="PKS_PP-bd"/>
</dbReference>
<dbReference type="InterPro" id="IPR049900">
    <property type="entry name" value="PKS_mFAS_DH"/>
</dbReference>
<feature type="domain" description="Carrier" evidence="7">
    <location>
        <begin position="942"/>
        <end position="1016"/>
    </location>
</feature>
<dbReference type="Proteomes" id="UP000515561">
    <property type="component" value="Chromosome"/>
</dbReference>
<dbReference type="PROSITE" id="PS00012">
    <property type="entry name" value="PHOSPHOPANTETHEINE"/>
    <property type="match status" value="1"/>
</dbReference>
<dbReference type="InterPro" id="IPR016039">
    <property type="entry name" value="Thiolase-like"/>
</dbReference>
<dbReference type="InterPro" id="IPR036736">
    <property type="entry name" value="ACP-like_sf"/>
</dbReference>
<dbReference type="UniPathway" id="UPA01003"/>
<dbReference type="PROSITE" id="PS50075">
    <property type="entry name" value="CARRIER"/>
    <property type="match status" value="3"/>
</dbReference>
<evidence type="ECO:0000256" key="1">
    <source>
        <dbReference type="ARBA" id="ARBA00003299"/>
    </source>
</evidence>
<dbReference type="PANTHER" id="PTHR43775">
    <property type="entry name" value="FATTY ACID SYNTHASE"/>
    <property type="match status" value="1"/>
</dbReference>
<dbReference type="InterPro" id="IPR018201">
    <property type="entry name" value="Ketoacyl_synth_AS"/>
</dbReference>
<evidence type="ECO:0000259" key="7">
    <source>
        <dbReference type="PROSITE" id="PS50075"/>
    </source>
</evidence>
<dbReference type="CDD" id="cd00833">
    <property type="entry name" value="PKS"/>
    <property type="match status" value="4"/>
</dbReference>
<dbReference type="KEGG" id="acel:acsn021_19860"/>
<dbReference type="SUPFAM" id="SSF52151">
    <property type="entry name" value="FabD/lysophospholipase-like"/>
    <property type="match status" value="2"/>
</dbReference>
<dbReference type="InterPro" id="IPR042104">
    <property type="entry name" value="PKS_dehydratase_sf"/>
</dbReference>
<evidence type="ECO:0000256" key="6">
    <source>
        <dbReference type="PROSITE-ProRule" id="PRU01363"/>
    </source>
</evidence>
<dbReference type="Gene3D" id="1.10.1200.10">
    <property type="entry name" value="ACP-like"/>
    <property type="match status" value="3"/>
</dbReference>
<dbReference type="InterPro" id="IPR032821">
    <property type="entry name" value="PKS_assoc"/>
</dbReference>
<accession>A0A6S6R2X1</accession>
<dbReference type="FunFam" id="3.40.47.10:FF:000019">
    <property type="entry name" value="Polyketide synthase type I"/>
    <property type="match status" value="3"/>
</dbReference>
<dbReference type="Gene3D" id="3.30.70.3290">
    <property type="match status" value="3"/>
</dbReference>
<feature type="domain" description="Ketosynthase family 3 (KS3)" evidence="8">
    <location>
        <begin position="3555"/>
        <end position="3974"/>
    </location>
</feature>
<dbReference type="InterPro" id="IPR016035">
    <property type="entry name" value="Acyl_Trfase/lysoPLipase"/>
</dbReference>
<dbReference type="Pfam" id="PF00550">
    <property type="entry name" value="PP-binding"/>
    <property type="match status" value="3"/>
</dbReference>
<feature type="domain" description="PKS/mFAS DH" evidence="9">
    <location>
        <begin position="1835"/>
        <end position="2124"/>
    </location>
</feature>
<dbReference type="InterPro" id="IPR036291">
    <property type="entry name" value="NAD(P)-bd_dom_sf"/>
</dbReference>
<keyword evidence="5" id="KW-0808">Transferase</keyword>
<sequence>MLKNIELILAELEEGKLTPDKAYSMIYEKKGKETSGIEEGNNEIAVIGLSCRFPNADTMDAYWDILSEGKSCIKAIPKERWDFNHELEKKGIKPTSSMCRVGGFLKEIENFDAAFFDISNQEACLIDPQQRLLLEVVQEGIEHAGYCHKSFSGSNTGIFIGARDGKYEPVTADEHKNARVRLTGTLGNFNAARISNYFNLKGPSLVYDTACSSSLISTHYACKSILAGECDMAIAGGVHLCVNADTYISLNLMNQTLSKNGKCYAFDRRAEGFVPGEGVGIVVLKPLNKAIKDRDTIYAVIKGSAVNNDGYTIGETTPDLDAEQQVLERALQDAKVDAATISLIEAHGTGTMIGDPIEVRALAKAFNEYTDKKSFCALGSVKTNIGHLDTAAGIASLIKVILALYYKKIPPTQNIDMPNPRINFVDSPFYPAAYLEDWKPVQGVRRAGVNSFGFGGTNCHMILEEGRENQYLDQEENDRSRQLFLLSAKSGEALEKAAETYANYLAKRESENLGNICYTTGTSRRFFDNRLALICSDTRELKEKLKGIEFLTGECKTPGKVTFLFTGQGALYSNLAKELYERQPVFKEALNSCDRIFNQLSGTSLLALLYESDGTVLKETAVTQPVTFAVSYALARMWMAFGVTPEAVLGHSAGEYAAACIAGTFSLEDGLKLITWRGKLMQEKCRRGAMAALMCSRERAEDFLKELTEEEQKTVSIGAHNGETNTVISGEQETIAVLIKKAEAEKIRAVYLEVSHGFHSPMMLPMLRDYEKILEEVDFRENQIPIINGVTGERIKGQILSKEYWLQHVLAPVNFYKAIKICEAEEMEILLEVGAGNILSNMAKKIINKKDICIMPTLVRGVPDWHTIQEAMASLYVRGVTLEYEVYDKGYQRRRIALPTYPFNVKKQQESIGNVSKEDVILSPKPIREEKYKIFQTVKAKDKVEHLLMQMIAKVSTVTSDSITATDTFLNMGLDSNSLIYIASEIEKEFHITFVPSAFFEYQSIEKLAEFLTEEYGDKLHLCKEKTDTVKVPVAQPMISSDVEKDQSEWQRTSTNDIAVIGMAGQFPEAENLEIFWDNLKRGMDCVTDIPASRLDLETYYNCDKKAENKTYLKRTGLLKTVELFDPEFFNISPKEAKDMDPQQRLLLQGAYHTLESGGYAGDCLSGSDTGIFVGVAHTQYKEEIPYINTFTPLGNHEAMLANRLSYFLNFNGPSMVVNTQCSSSLVAVHLACKSILNGECTQALAGGVMAVFNPIYYLSGSKLQAFSLEGKCKTFDKQADGYVPGEGYGMVLLKPLKKALEDSDKIFAVIKGSAVNHGGKANNVSAPNAKAQEMVINGALANAGLTADDISYIEAHGTGTVLGDPVEIRALTAAYQRETKKRGYCGIGSLKSNIGHLESAAGIAGIIKVILSMQHKELPPTIHFNQLNPFIDILNSPFYINDTLGEWKCEGPRRAGVSSFGMGGTNAHIILEEAPVSKKAKLKDRKRDSYNILTLSAKHKEGLEELAVSYKELLKTDNSYDLQDICYSAGTGRGHYEYRLALVADTKNQAIEALGNFVQGMQDTGSYYYGEKQNVLKISLWCTGNLKKETCAKIMVQLYQEVERYQAIIDSISKVLEKHGISFLKYIKEKEWFLREQKTKDEQVWRFMAFVYEYALGKLLEAVKIIPAAIGCEEEGVYTAACLTGFLDVEEAVLLLLKDKAESTGKMNEIREALREGWREDTDCTIYLGYLTGAESSDTNTYMPTNKYAAEEDEITKKSCNLYAQILTYLYAMGADIDWRCVYEQHRAKKVELPLYPFRKKSFWLQKAEKKDSVKLSESSQPDLWDVRGASVKEEVYDIRILKQDENLRSFKLEQNTTLNQLFSQHKVQNEQIMPATGYVDIMLFLLEKYYEKLPSVFKAVTILDRITYEHLKDGALLIECEESNKGIDFSIYRRAYEGKDSKKTKCVTGKAIFLKPELQEPLPVGRIEDTDTENAKAIEGKEIYRAYEGIGMDYGNSFKGIQSILISQNSFVTYLHLEEQKPLAYFHCHQGMLDSGLQSIIAASLLKEEDTAETYFPFYYQSIAFFGKLQEKDYICYGKIKEEAGNVSSNIKCDINIYSLDGKRLIAIEDFTVMKKQKYPQTDKKITLSEDTFRFLYGLRWEKMNLEAYKRARPESGKWLVFSSDTPWTASLIKEFYRHGQNCIRLSATDNKRHLLERLKQEYADIKGIIYNGVSDTKGNPLISEACFYGEESTALRELFQLAKSLADHTGKSIDFITISGDAMDIENKQTEVNPLSASLWGLTKVMDLEIKNLKARCIDFDLSGINESLYCVSAVREIIYGVDKYVLYSGGNRYISGVYPLKKEVEKTSKIRANGVYLITGGLGDIALETGKYLAKQYQVKLAFLTRTALPDRKYWEHTIQGSSRDSKRIKAIQEIEALGSEVKILTCDVTKEEEVKASIDLVKASYGRINGVFHMAGIIKDRIIIFKSWEDMVEVMAPKVIGGELLCKLLVKDRPDFMVWYSSISAITGNLGQGDYAAANAYLDALASKYKSAHNIISINWTLWEQIGMGTNLVDRQKANGVKPIRNQTAMEVMEYSLLGQYKQVLAANLEEYVSVKPIKEEAASAKEPAVISYAENRSISPQEAKVKIAVYIVKFLCNTLEYGEEDIGTDTSFSELGIDSILGVELIQKIEEVLKVSFNPTIIYDYPNIALLSEYIAANYLEEVKESSIDNEAKVIAAEIDTSEESVLYKTAVNEPIYSCNVIYEEKEIYDKEKSHDKKGMYDENATYDKKDLYNVEDIAIIGMSYTFPGMDEEKDFLQLLAKGDNGIKPFPKDRGLSPREREDKEEDFFGGYIEKVYDFDPLFFNITPKEAELMDPQQRKILKITWEAVEIAGYANRIQGSETGVFIGISTNEYQTIAGEHHSQVGTGNALSIAANRISYFFDLKGPSLSIDTACSSSLVAVDAACANIRLGNCEMAIAGGVNLILTYNTTKVFKEAGMLSRDGKCKTFDNTADGYVRGEGCGAVLLKPLKQALLDRDNIVAVIKGSAVNQDGHTNGLTAPNGLAQEKVIRKALKMAEVNPEDITYIEAHGTGTPLGDPIELRALTTVFRDFTDKNGFCAVGSLKTNIGHLEPASGIASLIKVILSLKNKVIFPSLHFNKLNNHIEIADSPFYFPDKAKSWSGIVGKRRAGVSSFGFGGTNAHVILEEAPECMDMPVRNQELSYLFTVSAGNTASLFHNVEKLYRFLQQPMEKFIAGISYTLTARRKHFSHRIVFLAKDMAEIVYKLEYILSVRSEQSNNQYGYSVVKTNKIANTFGSNTLEPEILLGLQTENPHSMVRAQTLEKLIQIYLSGEKIEWENLFTEEEKIMVPLPAYGFHEERYFTNKGYTEFKVTSEQDGPNEEDANTSYGINTEVIETIAEEVLQSDSYSIEALTDRIGGIFTKELINKLNFKESQIDIDSSLMDYGFDSIFAVSAVNLYEEKAGIQLDPTILFDFASIREFSLYLAKEYTREFQRYFSEIEDNMEDSKKDVAGITEQKQVYKEDAMIINDFENVMPEEKAFNKQWQEGMDIAVIGYAGRFPKSENISEYWENLKTGFDGISSLPKERYTYGKAEKSDALKQVLSGYVRDAHSFDPLLFNISGKEADYMDPQQRLMLEVVWETLEQAGYNGKELSEIKTGVFIGASNKDYSYLISEEGEFNPYMGTGNALSVIANRISYSFNLKGPSMAIDTACSSSLVAIHLACQSLKTGECQAAIAGGVNLLLDYDNQAIFEKAGMIAKDYHCKTYDESANGYVRAEGVGAVLLKPLTDARRDGDTIHAVIKGTGVNQDGKSNGLTVPNAKSQIELLCETWERAGIQPQSISYLENHGTGTSLGDPIEIRGITEAFKRYTDKKAFCAIGSVKSNIGHLEPASGIAGILKVILAMKYGSLPPTIHFRKPNKKINFTDSPIYVNDRFASWQTIDGTPRRAGISSFGFGGTNAHIVLEEPQNITPEHRKELTQKACLFTLSGRSQKQLQKYVTDITAYIRKNKEIEPYDLCYTLATGRQQMGHTVAVCFQNKEELLLKLGQMIQNQLNSSGSIMSSSYEVKQRQPMVFMYTGQGSQYKGAGYELYKTEPVFKSALDKCEQLLMPYINHKLTDLLYAKEYDAALLNQTNIAQPLIFSFGYALTNLLKEWGIRPDIVMGHSVGEYVAAVTAGILSLEDGMKLIAERGRIMNCVEEEGQMYAVFADVDLVKTYLKEYSPKSVSIAAINTANNVVISGASDVVRELAERLTKDNIKVTRLAVSNAFHSPIMNSITEEFRALANTIGYKKPAIPIVSNVDADIFMNKTFHAEYLVKHLLQPVKFMDSIKLLYEKGYRVFVEIAGGQTLVNMCKDILKDKKDFQLIPTLRSYKSSRESINEALGQFYTLGCKVDWNKVYFWNKGRKIPLPPYPFDKKTYWFKDLGERKEGCKTEAEIKKEAADGLILKGKRINA</sequence>
<dbReference type="SMART" id="SM00827">
    <property type="entry name" value="PKS_AT"/>
    <property type="match status" value="2"/>
</dbReference>
<evidence type="ECO:0000256" key="2">
    <source>
        <dbReference type="ARBA" id="ARBA00004789"/>
    </source>
</evidence>
<dbReference type="GO" id="GO:0004312">
    <property type="term" value="F:fatty acid synthase activity"/>
    <property type="evidence" value="ECO:0007669"/>
    <property type="project" value="TreeGrafter"/>
</dbReference>
<gene>
    <name evidence="10" type="ORF">acsn021_19860</name>
</gene>
<feature type="active site" description="Proton donor; for dehydratase activity" evidence="6">
    <location>
        <position position="2036"/>
    </location>
</feature>
<dbReference type="RefSeq" id="WP_184093346.1">
    <property type="nucleotide sequence ID" value="NZ_AP023367.1"/>
</dbReference>
<dbReference type="PANTHER" id="PTHR43775:SF37">
    <property type="entry name" value="SI:DKEY-61P9.11"/>
    <property type="match status" value="1"/>
</dbReference>
<evidence type="ECO:0000313" key="11">
    <source>
        <dbReference type="Proteomes" id="UP000515561"/>
    </source>
</evidence>
<dbReference type="InterPro" id="IPR057326">
    <property type="entry name" value="KR_dom"/>
</dbReference>
<reference evidence="10 11" key="1">
    <citation type="journal article" date="2016" name="Int. J. Syst. Evol. Microbiol.">
        <title>Descriptions of Anaerotaenia torta gen. nov., sp. nov. and Anaerocolumna cellulosilytica gen. nov., sp. nov. isolated from a methanogenic reactor of cattle waste.</title>
        <authorList>
            <person name="Uek A."/>
            <person name="Ohtaki Y."/>
            <person name="Kaku N."/>
            <person name="Ueki K."/>
        </authorList>
    </citation>
    <scope>NUCLEOTIDE SEQUENCE [LARGE SCALE GENOMIC DNA]</scope>
    <source>
        <strain evidence="10 11">SN021</strain>
    </source>
</reference>
<comment type="pathway">
    <text evidence="2">Antibiotic biosynthesis; bacillaene biosynthesis.</text>
</comment>
<evidence type="ECO:0000256" key="3">
    <source>
        <dbReference type="ARBA" id="ARBA00022450"/>
    </source>
</evidence>
<dbReference type="CDD" id="cd08953">
    <property type="entry name" value="KR_2_SDR_x"/>
    <property type="match status" value="1"/>
</dbReference>
<dbReference type="Gene3D" id="3.40.50.720">
    <property type="entry name" value="NAD(P)-binding Rossmann-like Domain"/>
    <property type="match status" value="1"/>
</dbReference>
<keyword evidence="11" id="KW-1185">Reference proteome</keyword>
<dbReference type="PROSITE" id="PS52019">
    <property type="entry name" value="PKS_MFAS_DH"/>
    <property type="match status" value="1"/>
</dbReference>
<feature type="domain" description="Ketosynthase family 3 (KS3)" evidence="8">
    <location>
        <begin position="2781"/>
        <end position="3194"/>
    </location>
</feature>
<comment type="function">
    <text evidence="1">Involved in some intermediate steps for the synthesis of the antibiotic polyketide bacillaene which is involved in secondary metabolism.</text>
</comment>
<feature type="domain" description="Carrier" evidence="7">
    <location>
        <begin position="2625"/>
        <end position="2705"/>
    </location>
</feature>
<dbReference type="InterPro" id="IPR009081">
    <property type="entry name" value="PP-bd_ACP"/>
</dbReference>
<evidence type="ECO:0000259" key="9">
    <source>
        <dbReference type="PROSITE" id="PS52019"/>
    </source>
</evidence>
<dbReference type="InterPro" id="IPR006162">
    <property type="entry name" value="Ppantetheine_attach_site"/>
</dbReference>
<dbReference type="InterPro" id="IPR020841">
    <property type="entry name" value="PKS_Beta-ketoAc_synthase_dom"/>
</dbReference>
<dbReference type="InterPro" id="IPR014043">
    <property type="entry name" value="Acyl_transferase_dom"/>
</dbReference>
<dbReference type="SMART" id="SM00822">
    <property type="entry name" value="PKS_KR"/>
    <property type="match status" value="1"/>
</dbReference>
<dbReference type="InterPro" id="IPR001227">
    <property type="entry name" value="Ac_transferase_dom_sf"/>
</dbReference>
<dbReference type="EMBL" id="AP023367">
    <property type="protein sequence ID" value="BCJ94417.1"/>
    <property type="molecule type" value="Genomic_DNA"/>
</dbReference>
<dbReference type="Gene3D" id="3.40.47.10">
    <property type="match status" value="4"/>
</dbReference>